<evidence type="ECO:0000313" key="9">
    <source>
        <dbReference type="EMBL" id="PKX89888.1"/>
    </source>
</evidence>
<dbReference type="InterPro" id="IPR050121">
    <property type="entry name" value="Cytochrome_P450_monoxygenase"/>
</dbReference>
<keyword evidence="8" id="KW-1133">Transmembrane helix</keyword>
<keyword evidence="7" id="KW-0503">Monooxygenase</keyword>
<sequence>MWASGSSFYLSTICVTFWLASIFYLTIRSIWKSIQSPLSKVPGPWYAPFTALHLRYAFATGEIWKLVEDSHKKYGNIVRLGPRHVWIADKRAMKEILQTIDLPKVAMYAEISRDRSSPGLFGEIRPGPHKLLKRFLSPAFTVGYVDQLSSIFGECIAKLISRYDNLFHKMGVIDSGQILVTDLMKDLHTVALDIMGECSFGHGLGQTVTTTETDPVEESHIWTSVPHAIFTGMSKRYQTVYLKRWLRGWGIDIKFDWPAEMIHAIHTVIQKRRDKPGESRPDLLQHLIIEGNRPDNGQRMTTRDIIDQMSELLLAGSETTSGTIACLFLELIRNPEVKERLLATLPVLSPNDPIVDGKFVRSNPRFSYLSACIKETLRLHPIASEMGRRTGKDWVSLMGYNLPPHTVVSASYRHLHRDPDIWDQPLHFYPERWIGQDKENEVPHADLQAYYPFSAGKHSCIGINFAWNEMRMVAANLLSRYDFTEVPGQEVDYRQYITMQFKTGSWKVSVKPRY</sequence>
<comment type="similarity">
    <text evidence="2 7">Belongs to the cytochrome P450 family.</text>
</comment>
<dbReference type="OrthoDB" id="655030at2759"/>
<dbReference type="RefSeq" id="XP_024678483.1">
    <property type="nucleotide sequence ID" value="XM_024822795.1"/>
</dbReference>
<keyword evidence="8" id="KW-0472">Membrane</keyword>
<keyword evidence="4 7" id="KW-0560">Oxidoreductase</keyword>
<dbReference type="Pfam" id="PF00067">
    <property type="entry name" value="p450"/>
    <property type="match status" value="1"/>
</dbReference>
<reference evidence="10" key="1">
    <citation type="journal article" date="2018" name="Proc. Natl. Acad. Sci. U.S.A.">
        <title>Linking secondary metabolites to gene clusters through genome sequencing of six diverse Aspergillus species.</title>
        <authorList>
            <person name="Kaerboelling I."/>
            <person name="Vesth T.C."/>
            <person name="Frisvad J.C."/>
            <person name="Nybo J.L."/>
            <person name="Theobald S."/>
            <person name="Kuo A."/>
            <person name="Bowyer P."/>
            <person name="Matsuda Y."/>
            <person name="Mondo S."/>
            <person name="Lyhne E.K."/>
            <person name="Kogle M.E."/>
            <person name="Clum A."/>
            <person name="Lipzen A."/>
            <person name="Salamov A."/>
            <person name="Ngan C.Y."/>
            <person name="Daum C."/>
            <person name="Chiniquy J."/>
            <person name="Barry K."/>
            <person name="LaButti K."/>
            <person name="Haridas S."/>
            <person name="Simmons B.A."/>
            <person name="Magnuson J.K."/>
            <person name="Mortensen U.H."/>
            <person name="Larsen T.O."/>
            <person name="Grigoriev I.V."/>
            <person name="Baker S.E."/>
            <person name="Andersen M.R."/>
        </authorList>
    </citation>
    <scope>NUCLEOTIDE SEQUENCE [LARGE SCALE GENOMIC DNA]</scope>
    <source>
        <strain evidence="10">IBT 16806</strain>
    </source>
</reference>
<accession>A0A2I1BWY2</accession>
<dbReference type="PANTHER" id="PTHR24305">
    <property type="entry name" value="CYTOCHROME P450"/>
    <property type="match status" value="1"/>
</dbReference>
<dbReference type="SUPFAM" id="SSF48264">
    <property type="entry name" value="Cytochrome P450"/>
    <property type="match status" value="1"/>
</dbReference>
<evidence type="ECO:0000256" key="5">
    <source>
        <dbReference type="ARBA" id="ARBA00023004"/>
    </source>
</evidence>
<evidence type="ECO:0000256" key="1">
    <source>
        <dbReference type="ARBA" id="ARBA00001971"/>
    </source>
</evidence>
<dbReference type="GO" id="GO:0004497">
    <property type="term" value="F:monooxygenase activity"/>
    <property type="evidence" value="ECO:0007669"/>
    <property type="project" value="UniProtKB-KW"/>
</dbReference>
<keyword evidence="5 6" id="KW-0408">Iron</keyword>
<evidence type="ECO:0000313" key="10">
    <source>
        <dbReference type="Proteomes" id="UP000234474"/>
    </source>
</evidence>
<dbReference type="PROSITE" id="PS00086">
    <property type="entry name" value="CYTOCHROME_P450"/>
    <property type="match status" value="1"/>
</dbReference>
<evidence type="ECO:0000256" key="8">
    <source>
        <dbReference type="SAM" id="Phobius"/>
    </source>
</evidence>
<keyword evidence="8" id="KW-0812">Transmembrane</keyword>
<keyword evidence="3 6" id="KW-0479">Metal-binding</keyword>
<comment type="cofactor">
    <cofactor evidence="1 6">
        <name>heme</name>
        <dbReference type="ChEBI" id="CHEBI:30413"/>
    </cofactor>
</comment>
<keyword evidence="6 7" id="KW-0349">Heme</keyword>
<feature type="binding site" description="axial binding residue" evidence="6">
    <location>
        <position position="460"/>
    </location>
    <ligand>
        <name>heme</name>
        <dbReference type="ChEBI" id="CHEBI:30413"/>
    </ligand>
    <ligandPart>
        <name>Fe</name>
        <dbReference type="ChEBI" id="CHEBI:18248"/>
    </ligandPart>
</feature>
<dbReference type="GeneID" id="36530121"/>
<proteinExistence type="inferred from homology"/>
<dbReference type="VEuPathDB" id="FungiDB:P174DRAFT_378047"/>
<dbReference type="InterPro" id="IPR017972">
    <property type="entry name" value="Cyt_P450_CS"/>
</dbReference>
<dbReference type="GO" id="GO:0020037">
    <property type="term" value="F:heme binding"/>
    <property type="evidence" value="ECO:0007669"/>
    <property type="project" value="InterPro"/>
</dbReference>
<keyword evidence="10" id="KW-1185">Reference proteome</keyword>
<evidence type="ECO:0000256" key="2">
    <source>
        <dbReference type="ARBA" id="ARBA00010617"/>
    </source>
</evidence>
<evidence type="ECO:0000256" key="3">
    <source>
        <dbReference type="ARBA" id="ARBA00022723"/>
    </source>
</evidence>
<dbReference type="CDD" id="cd00302">
    <property type="entry name" value="cytochrome_P450"/>
    <property type="match status" value="1"/>
</dbReference>
<dbReference type="GO" id="GO:0005506">
    <property type="term" value="F:iron ion binding"/>
    <property type="evidence" value="ECO:0007669"/>
    <property type="project" value="InterPro"/>
</dbReference>
<name>A0A2I1BWY2_ASPN1</name>
<dbReference type="InterPro" id="IPR002401">
    <property type="entry name" value="Cyt_P450_E_grp-I"/>
</dbReference>
<dbReference type="AlphaFoldDB" id="A0A2I1BWY2"/>
<dbReference type="PRINTS" id="PR00463">
    <property type="entry name" value="EP450I"/>
</dbReference>
<organism evidence="9 10">
    <name type="scientific">Aspergillus novofumigatus (strain IBT 16806)</name>
    <dbReference type="NCBI Taxonomy" id="1392255"/>
    <lineage>
        <taxon>Eukaryota</taxon>
        <taxon>Fungi</taxon>
        <taxon>Dikarya</taxon>
        <taxon>Ascomycota</taxon>
        <taxon>Pezizomycotina</taxon>
        <taxon>Eurotiomycetes</taxon>
        <taxon>Eurotiomycetidae</taxon>
        <taxon>Eurotiales</taxon>
        <taxon>Aspergillaceae</taxon>
        <taxon>Aspergillus</taxon>
        <taxon>Aspergillus subgen. Fumigati</taxon>
    </lineage>
</organism>
<comment type="caution">
    <text evidence="9">The sequence shown here is derived from an EMBL/GenBank/DDBJ whole genome shotgun (WGS) entry which is preliminary data.</text>
</comment>
<dbReference type="InterPro" id="IPR001128">
    <property type="entry name" value="Cyt_P450"/>
</dbReference>
<dbReference type="Gene3D" id="1.10.630.10">
    <property type="entry name" value="Cytochrome P450"/>
    <property type="match status" value="1"/>
</dbReference>
<evidence type="ECO:0000256" key="7">
    <source>
        <dbReference type="RuleBase" id="RU000461"/>
    </source>
</evidence>
<protein>
    <submittedName>
        <fullName evidence="9">Cytochrome P450</fullName>
    </submittedName>
</protein>
<gene>
    <name evidence="9" type="ORF">P174DRAFT_378047</name>
</gene>
<evidence type="ECO:0000256" key="6">
    <source>
        <dbReference type="PIRSR" id="PIRSR602401-1"/>
    </source>
</evidence>
<dbReference type="InterPro" id="IPR036396">
    <property type="entry name" value="Cyt_P450_sf"/>
</dbReference>
<evidence type="ECO:0000256" key="4">
    <source>
        <dbReference type="ARBA" id="ARBA00023002"/>
    </source>
</evidence>
<dbReference type="PRINTS" id="PR00385">
    <property type="entry name" value="P450"/>
</dbReference>
<dbReference type="GO" id="GO:0016705">
    <property type="term" value="F:oxidoreductase activity, acting on paired donors, with incorporation or reduction of molecular oxygen"/>
    <property type="evidence" value="ECO:0007669"/>
    <property type="project" value="InterPro"/>
</dbReference>
<dbReference type="EMBL" id="MSZS01000009">
    <property type="protein sequence ID" value="PKX89888.1"/>
    <property type="molecule type" value="Genomic_DNA"/>
</dbReference>
<dbReference type="Proteomes" id="UP000234474">
    <property type="component" value="Unassembled WGS sequence"/>
</dbReference>
<feature type="transmembrane region" description="Helical" evidence="8">
    <location>
        <begin position="6"/>
        <end position="27"/>
    </location>
</feature>
<dbReference type="GO" id="GO:0044283">
    <property type="term" value="P:small molecule biosynthetic process"/>
    <property type="evidence" value="ECO:0007669"/>
    <property type="project" value="UniProtKB-ARBA"/>
</dbReference>
<dbReference type="STRING" id="1392255.A0A2I1BWY2"/>
<dbReference type="OMA" id="GPWYAPL"/>
<dbReference type="PANTHER" id="PTHR24305:SF232">
    <property type="entry name" value="P450, PUTATIVE (EUROFUNG)-RELATED"/>
    <property type="match status" value="1"/>
</dbReference>